<evidence type="ECO:0000256" key="9">
    <source>
        <dbReference type="SAM" id="Phobius"/>
    </source>
</evidence>
<keyword evidence="7" id="KW-0067">ATP-binding</keyword>
<dbReference type="InterPro" id="IPR003594">
    <property type="entry name" value="HATPase_dom"/>
</dbReference>
<dbReference type="EMBL" id="VICB01000019">
    <property type="protein sequence ID" value="TQD42003.1"/>
    <property type="molecule type" value="Genomic_DNA"/>
</dbReference>
<keyword evidence="6 11" id="KW-0418">Kinase</keyword>
<evidence type="ECO:0000256" key="1">
    <source>
        <dbReference type="ARBA" id="ARBA00000085"/>
    </source>
</evidence>
<proteinExistence type="predicted"/>
<dbReference type="AlphaFoldDB" id="A0A507ZZQ0"/>
<dbReference type="InterPro" id="IPR011712">
    <property type="entry name" value="Sig_transdc_His_kin_sub3_dim/P"/>
</dbReference>
<evidence type="ECO:0000313" key="11">
    <source>
        <dbReference type="EMBL" id="TQD42003.1"/>
    </source>
</evidence>
<dbReference type="Proteomes" id="UP000319010">
    <property type="component" value="Unassembled WGS sequence"/>
</dbReference>
<evidence type="ECO:0000313" key="12">
    <source>
        <dbReference type="Proteomes" id="UP000319010"/>
    </source>
</evidence>
<dbReference type="GO" id="GO:0005524">
    <property type="term" value="F:ATP binding"/>
    <property type="evidence" value="ECO:0007669"/>
    <property type="project" value="UniProtKB-KW"/>
</dbReference>
<dbReference type="SUPFAM" id="SSF55874">
    <property type="entry name" value="ATPase domain of HSP90 chaperone/DNA topoisomerase II/histidine kinase"/>
    <property type="match status" value="1"/>
</dbReference>
<keyword evidence="8" id="KW-0902">Two-component regulatory system</keyword>
<keyword evidence="9" id="KW-0812">Transmembrane</keyword>
<evidence type="ECO:0000256" key="5">
    <source>
        <dbReference type="ARBA" id="ARBA00022741"/>
    </source>
</evidence>
<dbReference type="InterPro" id="IPR036890">
    <property type="entry name" value="HATPase_C_sf"/>
</dbReference>
<dbReference type="SMART" id="SM00387">
    <property type="entry name" value="HATPase_c"/>
    <property type="match status" value="1"/>
</dbReference>
<evidence type="ECO:0000259" key="10">
    <source>
        <dbReference type="SMART" id="SM00387"/>
    </source>
</evidence>
<feature type="transmembrane region" description="Helical" evidence="9">
    <location>
        <begin position="113"/>
        <end position="132"/>
    </location>
</feature>
<keyword evidence="4" id="KW-0808">Transferase</keyword>
<reference evidence="11 12" key="1">
    <citation type="submission" date="2019-06" db="EMBL/GenBank/DDBJ databases">
        <title>Draft genome sequence of Actinomyces johnsonii CCUG 34287T.</title>
        <authorList>
            <person name="Salva-Serra F."/>
            <person name="Cardew S."/>
            <person name="Moore E."/>
        </authorList>
    </citation>
    <scope>NUCLEOTIDE SEQUENCE [LARGE SCALE GENOMIC DNA]</scope>
    <source>
        <strain evidence="11 12">CCUG 34287</strain>
    </source>
</reference>
<dbReference type="GO" id="GO:0000155">
    <property type="term" value="F:phosphorelay sensor kinase activity"/>
    <property type="evidence" value="ECO:0007669"/>
    <property type="project" value="InterPro"/>
</dbReference>
<dbReference type="InterPro" id="IPR050482">
    <property type="entry name" value="Sensor_HK_TwoCompSys"/>
</dbReference>
<protein>
    <recommendedName>
        <fullName evidence="2">histidine kinase</fullName>
        <ecNumber evidence="2">2.7.13.3</ecNumber>
    </recommendedName>
</protein>
<comment type="caution">
    <text evidence="11">The sequence shown here is derived from an EMBL/GenBank/DDBJ whole genome shotgun (WGS) entry which is preliminary data.</text>
</comment>
<feature type="transmembrane region" description="Helical" evidence="9">
    <location>
        <begin position="55"/>
        <end position="73"/>
    </location>
</feature>
<evidence type="ECO:0000256" key="7">
    <source>
        <dbReference type="ARBA" id="ARBA00022840"/>
    </source>
</evidence>
<feature type="transmembrane region" description="Helical" evidence="9">
    <location>
        <begin position="85"/>
        <end position="106"/>
    </location>
</feature>
<dbReference type="PANTHER" id="PTHR24421">
    <property type="entry name" value="NITRATE/NITRITE SENSOR PROTEIN NARX-RELATED"/>
    <property type="match status" value="1"/>
</dbReference>
<dbReference type="GO" id="GO:0016020">
    <property type="term" value="C:membrane"/>
    <property type="evidence" value="ECO:0007669"/>
    <property type="project" value="InterPro"/>
</dbReference>
<gene>
    <name evidence="11" type="ORF">FK256_10925</name>
</gene>
<dbReference type="EC" id="2.7.13.3" evidence="2"/>
<accession>A0A507ZZQ0</accession>
<evidence type="ECO:0000256" key="6">
    <source>
        <dbReference type="ARBA" id="ARBA00022777"/>
    </source>
</evidence>
<dbReference type="Pfam" id="PF02518">
    <property type="entry name" value="HATPase_c"/>
    <property type="match status" value="1"/>
</dbReference>
<feature type="transmembrane region" description="Helical" evidence="9">
    <location>
        <begin position="152"/>
        <end position="172"/>
    </location>
</feature>
<evidence type="ECO:0000256" key="2">
    <source>
        <dbReference type="ARBA" id="ARBA00012438"/>
    </source>
</evidence>
<dbReference type="CDD" id="cd16917">
    <property type="entry name" value="HATPase_UhpB-NarQ-NarX-like"/>
    <property type="match status" value="1"/>
</dbReference>
<evidence type="ECO:0000256" key="4">
    <source>
        <dbReference type="ARBA" id="ARBA00022679"/>
    </source>
</evidence>
<keyword evidence="9" id="KW-0472">Membrane</keyword>
<dbReference type="Gene3D" id="3.30.565.10">
    <property type="entry name" value="Histidine kinase-like ATPase, C-terminal domain"/>
    <property type="match status" value="1"/>
</dbReference>
<comment type="catalytic activity">
    <reaction evidence="1">
        <text>ATP + protein L-histidine = ADP + protein N-phospho-L-histidine.</text>
        <dbReference type="EC" id="2.7.13.3"/>
    </reaction>
</comment>
<dbReference type="GO" id="GO:0046983">
    <property type="term" value="F:protein dimerization activity"/>
    <property type="evidence" value="ECO:0007669"/>
    <property type="project" value="InterPro"/>
</dbReference>
<evidence type="ECO:0000256" key="8">
    <source>
        <dbReference type="ARBA" id="ARBA00023012"/>
    </source>
</evidence>
<dbReference type="Pfam" id="PF07730">
    <property type="entry name" value="HisKA_3"/>
    <property type="match status" value="1"/>
</dbReference>
<evidence type="ECO:0000256" key="3">
    <source>
        <dbReference type="ARBA" id="ARBA00022553"/>
    </source>
</evidence>
<dbReference type="Gene3D" id="1.20.5.1930">
    <property type="match status" value="1"/>
</dbReference>
<name>A0A507ZZQ0_9ACTO</name>
<keyword evidence="9" id="KW-1133">Transmembrane helix</keyword>
<dbReference type="PANTHER" id="PTHR24421:SF10">
    <property type="entry name" value="NITRATE_NITRITE SENSOR PROTEIN NARQ"/>
    <property type="match status" value="1"/>
</dbReference>
<sequence length="416" mass="44743">MADEMQETNSQDSQPPSRFIHHHALFTAVALICDIRLGLILACELGIIASSADRGAVAVPLLGLSINWATLRVFNKHPDLIVDNWIYICTDLVITCVITSTLPATFPGGLALSLAYLIASSVLIGLVSQAFWASLWSVGATLSLALLKLHDASISTVVAATMVAGIFFSVLLGNRLNSQFMEISCLSAEAAFARAEERATAERLTIARDLHDSLAKSVHGIRMLAESLESSLSAENHPETPLSHTLLESADEASREARLVLDGLRSGGGEDIVGALVEEATRWGARTGISISINHTDSNAPLPCSTEAMWQLQRILGEILANIEKHAHATSVDLSILHDDSCFRLDVRDNGIGLGKDVKDLYREGHYGLAGLKERSLTLNGAFSIDSLSELTAGTRVRLRVPIASLHTTTNKEKII</sequence>
<organism evidence="11 12">
    <name type="scientific">Actinomyces johnsonii</name>
    <dbReference type="NCBI Taxonomy" id="544581"/>
    <lineage>
        <taxon>Bacteria</taxon>
        <taxon>Bacillati</taxon>
        <taxon>Actinomycetota</taxon>
        <taxon>Actinomycetes</taxon>
        <taxon>Actinomycetales</taxon>
        <taxon>Actinomycetaceae</taxon>
        <taxon>Actinomyces</taxon>
    </lineage>
</organism>
<feature type="transmembrane region" description="Helical" evidence="9">
    <location>
        <begin position="20"/>
        <end position="43"/>
    </location>
</feature>
<keyword evidence="5" id="KW-0547">Nucleotide-binding</keyword>
<feature type="domain" description="Histidine kinase/HSP90-like ATPase" evidence="10">
    <location>
        <begin position="307"/>
        <end position="405"/>
    </location>
</feature>
<dbReference type="RefSeq" id="WP_211343568.1">
    <property type="nucleotide sequence ID" value="NZ_VICB01000019.1"/>
</dbReference>
<keyword evidence="3" id="KW-0597">Phosphoprotein</keyword>